<keyword evidence="2" id="KW-1185">Reference proteome</keyword>
<protein>
    <submittedName>
        <fullName evidence="1">Uncharacterized protein</fullName>
    </submittedName>
</protein>
<dbReference type="Proteomes" id="UP000298602">
    <property type="component" value="Chromosome"/>
</dbReference>
<reference evidence="1 2" key="1">
    <citation type="submission" date="2019-05" db="EMBL/GenBank/DDBJ databases">
        <title>The Complete Genome Sequence of the n-alkane-degrading Desulfoglaeba alkanexedens ALDC reveals multiple alkylsuccinate synthase gene clusters.</title>
        <authorList>
            <person name="Callaghan A.V."/>
            <person name="Davidova I.A."/>
            <person name="Duncan K.E."/>
            <person name="Morris B."/>
            <person name="McInerney M.J."/>
        </authorList>
    </citation>
    <scope>NUCLEOTIDE SEQUENCE [LARGE SCALE GENOMIC DNA]</scope>
    <source>
        <strain evidence="1 2">ALDC</strain>
    </source>
</reference>
<dbReference type="AlphaFoldDB" id="A0A4P8KZL5"/>
<proteinExistence type="predicted"/>
<dbReference type="KEGG" id="dax:FDQ92_01055"/>
<name>A0A4P8KZL5_9BACT</name>
<reference evidence="1 2" key="2">
    <citation type="submission" date="2019-05" db="EMBL/GenBank/DDBJ databases">
        <authorList>
            <person name="Suflita J.M."/>
            <person name="Marks C.R."/>
        </authorList>
    </citation>
    <scope>NUCLEOTIDE SEQUENCE [LARGE SCALE GENOMIC DNA]</scope>
    <source>
        <strain evidence="1 2">ALDC</strain>
    </source>
</reference>
<gene>
    <name evidence="1" type="ORF">FDQ92_01055</name>
</gene>
<dbReference type="OrthoDB" id="5382686at2"/>
<evidence type="ECO:0000313" key="1">
    <source>
        <dbReference type="EMBL" id="QCQ20908.1"/>
    </source>
</evidence>
<accession>A0A4P8KZL5</accession>
<dbReference type="EMBL" id="CP040098">
    <property type="protein sequence ID" value="QCQ20908.1"/>
    <property type="molecule type" value="Genomic_DNA"/>
</dbReference>
<dbReference type="RefSeq" id="WP_137422878.1">
    <property type="nucleotide sequence ID" value="NZ_CP040098.1"/>
</dbReference>
<sequence>MKQLASQTLRHEPTAAPVPVPTRCKEGKGVRNFDCIYYEACLDKAAKSMWSGFTCAKCAYYS</sequence>
<evidence type="ECO:0000313" key="2">
    <source>
        <dbReference type="Proteomes" id="UP000298602"/>
    </source>
</evidence>
<organism evidence="1 2">
    <name type="scientific">Desulfoglaeba alkanexedens ALDC</name>
    <dbReference type="NCBI Taxonomy" id="980445"/>
    <lineage>
        <taxon>Bacteria</taxon>
        <taxon>Pseudomonadati</taxon>
        <taxon>Thermodesulfobacteriota</taxon>
        <taxon>Syntrophobacteria</taxon>
        <taxon>Syntrophobacterales</taxon>
        <taxon>Syntrophobacteraceae</taxon>
        <taxon>Desulfoglaeba</taxon>
    </lineage>
</organism>